<protein>
    <submittedName>
        <fullName evidence="1">Uncharacterized protein</fullName>
    </submittedName>
</protein>
<proteinExistence type="predicted"/>
<organism evidence="1 2">
    <name type="scientific">Nonomuraea cavernae</name>
    <dbReference type="NCBI Taxonomy" id="2045107"/>
    <lineage>
        <taxon>Bacteria</taxon>
        <taxon>Bacillati</taxon>
        <taxon>Actinomycetota</taxon>
        <taxon>Actinomycetes</taxon>
        <taxon>Streptosporangiales</taxon>
        <taxon>Streptosporangiaceae</taxon>
        <taxon>Nonomuraea</taxon>
    </lineage>
</organism>
<dbReference type="AlphaFoldDB" id="A0A918DGA6"/>
<accession>A0A918DGA6</accession>
<dbReference type="Proteomes" id="UP000646523">
    <property type="component" value="Unassembled WGS sequence"/>
</dbReference>
<evidence type="ECO:0000313" key="1">
    <source>
        <dbReference type="EMBL" id="GGO65028.1"/>
    </source>
</evidence>
<reference evidence="1" key="2">
    <citation type="submission" date="2020-09" db="EMBL/GenBank/DDBJ databases">
        <authorList>
            <person name="Sun Q."/>
            <person name="Zhou Y."/>
        </authorList>
    </citation>
    <scope>NUCLEOTIDE SEQUENCE</scope>
    <source>
        <strain evidence="1">CGMCC 4.7368</strain>
    </source>
</reference>
<evidence type="ECO:0000313" key="2">
    <source>
        <dbReference type="Proteomes" id="UP000646523"/>
    </source>
</evidence>
<comment type="caution">
    <text evidence="1">The sequence shown here is derived from an EMBL/GenBank/DDBJ whole genome shotgun (WGS) entry which is preliminary data.</text>
</comment>
<gene>
    <name evidence="1" type="ORF">GCM10012289_15750</name>
</gene>
<name>A0A918DGA6_9ACTN</name>
<reference evidence="1" key="1">
    <citation type="journal article" date="2014" name="Int. J. Syst. Evol. Microbiol.">
        <title>Complete genome sequence of Corynebacterium casei LMG S-19264T (=DSM 44701T), isolated from a smear-ripened cheese.</title>
        <authorList>
            <consortium name="US DOE Joint Genome Institute (JGI-PGF)"/>
            <person name="Walter F."/>
            <person name="Albersmeier A."/>
            <person name="Kalinowski J."/>
            <person name="Ruckert C."/>
        </authorList>
    </citation>
    <scope>NUCLEOTIDE SEQUENCE</scope>
    <source>
        <strain evidence="1">CGMCC 4.7368</strain>
    </source>
</reference>
<keyword evidence="2" id="KW-1185">Reference proteome</keyword>
<sequence length="68" mass="7549">MWDMKPIPFELLVTVTGSSPVELREAAYREAERFFGGNAETDVISARAEPDQDGSFRATIVFRQIATG</sequence>
<dbReference type="EMBL" id="BMNH01000003">
    <property type="protein sequence ID" value="GGO65028.1"/>
    <property type="molecule type" value="Genomic_DNA"/>
</dbReference>